<evidence type="ECO:0000256" key="1">
    <source>
        <dbReference type="SAM" id="MobiDB-lite"/>
    </source>
</evidence>
<organism evidence="2 3">
    <name type="scientific">Digitaria exilis</name>
    <dbReference type="NCBI Taxonomy" id="1010633"/>
    <lineage>
        <taxon>Eukaryota</taxon>
        <taxon>Viridiplantae</taxon>
        <taxon>Streptophyta</taxon>
        <taxon>Embryophyta</taxon>
        <taxon>Tracheophyta</taxon>
        <taxon>Spermatophyta</taxon>
        <taxon>Magnoliopsida</taxon>
        <taxon>Liliopsida</taxon>
        <taxon>Poales</taxon>
        <taxon>Poaceae</taxon>
        <taxon>PACMAD clade</taxon>
        <taxon>Panicoideae</taxon>
        <taxon>Panicodae</taxon>
        <taxon>Paniceae</taxon>
        <taxon>Anthephorinae</taxon>
        <taxon>Digitaria</taxon>
    </lineage>
</organism>
<feature type="region of interest" description="Disordered" evidence="1">
    <location>
        <begin position="1"/>
        <end position="20"/>
    </location>
</feature>
<reference evidence="2" key="1">
    <citation type="submission" date="2020-07" db="EMBL/GenBank/DDBJ databases">
        <title>Genome sequence and genetic diversity analysis of an under-domesticated orphan crop, white fonio (Digitaria exilis).</title>
        <authorList>
            <person name="Bennetzen J.L."/>
            <person name="Chen S."/>
            <person name="Ma X."/>
            <person name="Wang X."/>
            <person name="Yssel A.E.J."/>
            <person name="Chaluvadi S.R."/>
            <person name="Johnson M."/>
            <person name="Gangashetty P."/>
            <person name="Hamidou F."/>
            <person name="Sanogo M.D."/>
            <person name="Zwaenepoel A."/>
            <person name="Wallace J."/>
            <person name="Van De Peer Y."/>
            <person name="Van Deynze A."/>
        </authorList>
    </citation>
    <scope>NUCLEOTIDE SEQUENCE</scope>
    <source>
        <tissue evidence="2">Leaves</tissue>
    </source>
</reference>
<comment type="caution">
    <text evidence="2">The sequence shown here is derived from an EMBL/GenBank/DDBJ whole genome shotgun (WGS) entry which is preliminary data.</text>
</comment>
<sequence>MDDADEAASSIVPAAAAQRTSTSFENAVPQHLLDEALQVLLQQGHHAVAQRVLLFLDQRHLHDAMRLLTDEHRGGADTAEFHARLDDSVHMMLDLDDDDDDPETFRDFRVLVLMVAREMAGFRDYGELPELDTFGVVPIPTSATAAVAGLEKRSFGGGGAECSICFEDFVDGVEKQVSGPHRHRMIDCAFLVVFIRSPLGRLPLPVPHHLHPPEAA</sequence>
<proteinExistence type="predicted"/>
<protein>
    <submittedName>
        <fullName evidence="2">Uncharacterized protein</fullName>
    </submittedName>
</protein>
<accession>A0A835DW16</accession>
<evidence type="ECO:0000313" key="2">
    <source>
        <dbReference type="EMBL" id="KAF8641836.1"/>
    </source>
</evidence>
<dbReference type="EMBL" id="JACEFO010003304">
    <property type="protein sequence ID" value="KAF8641836.1"/>
    <property type="molecule type" value="Genomic_DNA"/>
</dbReference>
<feature type="compositionally biased region" description="Low complexity" evidence="1">
    <location>
        <begin position="7"/>
        <end position="17"/>
    </location>
</feature>
<evidence type="ECO:0000313" key="3">
    <source>
        <dbReference type="Proteomes" id="UP000636709"/>
    </source>
</evidence>
<gene>
    <name evidence="2" type="ORF">HU200_067536</name>
</gene>
<keyword evidence="3" id="KW-1185">Reference proteome</keyword>
<dbReference type="AlphaFoldDB" id="A0A835DW16"/>
<name>A0A835DW16_9POAL</name>
<dbReference type="Proteomes" id="UP000636709">
    <property type="component" value="Unassembled WGS sequence"/>
</dbReference>